<reference evidence="4" key="1">
    <citation type="submission" date="2020-12" db="UniProtKB">
        <authorList>
            <consortium name="WormBaseParasite"/>
        </authorList>
    </citation>
    <scope>IDENTIFICATION</scope>
    <source>
        <strain evidence="4">MHco3</strain>
    </source>
</reference>
<dbReference type="SUPFAM" id="SSF56672">
    <property type="entry name" value="DNA/RNA polymerases"/>
    <property type="match status" value="1"/>
</dbReference>
<dbReference type="AlphaFoldDB" id="A0A7I4XX17"/>
<feature type="domain" description="Reverse transcriptase" evidence="2">
    <location>
        <begin position="1"/>
        <end position="189"/>
    </location>
</feature>
<dbReference type="PROSITE" id="PS50878">
    <property type="entry name" value="RT_POL"/>
    <property type="match status" value="1"/>
</dbReference>
<dbReference type="InterPro" id="IPR000477">
    <property type="entry name" value="RT_dom"/>
</dbReference>
<feature type="region of interest" description="Disordered" evidence="1">
    <location>
        <begin position="1"/>
        <end position="21"/>
    </location>
</feature>
<dbReference type="Proteomes" id="UP000025227">
    <property type="component" value="Unplaced"/>
</dbReference>
<proteinExistence type="predicted"/>
<dbReference type="OrthoDB" id="418748at2759"/>
<name>A0A7I4XX17_HAECO</name>
<evidence type="ECO:0000313" key="3">
    <source>
        <dbReference type="Proteomes" id="UP000025227"/>
    </source>
</evidence>
<protein>
    <submittedName>
        <fullName evidence="4">Reverse transcriptase domain-containing protein</fullName>
    </submittedName>
</protein>
<dbReference type="InterPro" id="IPR043502">
    <property type="entry name" value="DNA/RNA_pol_sf"/>
</dbReference>
<dbReference type="WBParaSite" id="HCON_00015160-00001">
    <property type="protein sequence ID" value="HCON_00015160-00001"/>
    <property type="gene ID" value="HCON_00015160"/>
</dbReference>
<dbReference type="PANTHER" id="PTHR47027">
    <property type="entry name" value="REVERSE TRANSCRIPTASE DOMAIN-CONTAINING PROTEIN"/>
    <property type="match status" value="1"/>
</dbReference>
<evidence type="ECO:0000256" key="1">
    <source>
        <dbReference type="SAM" id="MobiDB-lite"/>
    </source>
</evidence>
<organism evidence="3 4">
    <name type="scientific">Haemonchus contortus</name>
    <name type="common">Barber pole worm</name>
    <dbReference type="NCBI Taxonomy" id="6289"/>
    <lineage>
        <taxon>Eukaryota</taxon>
        <taxon>Metazoa</taxon>
        <taxon>Ecdysozoa</taxon>
        <taxon>Nematoda</taxon>
        <taxon>Chromadorea</taxon>
        <taxon>Rhabditida</taxon>
        <taxon>Rhabditina</taxon>
        <taxon>Rhabditomorpha</taxon>
        <taxon>Strongyloidea</taxon>
        <taxon>Trichostrongylidae</taxon>
        <taxon>Haemonchus</taxon>
    </lineage>
</organism>
<sequence length="357" mass="40466">MLAKAALAKAKNTETDAPYEKLDSQEGEKFVFRVAKARHRATQNTGVVKSVRNSEGGILRKPSEVRRHVNSLVKDMNDGSTKTIRVPHGQTGAIDVTVGVHQGSALSPFLFLLTMDVITEEVMDEPLKTILYADDIALIAESKEKLQDKPQNGQRVLAENGLRLDVKKTKFLNSGEGTESIVDARGEAIEKVRDFRYLVSDLAADGSVDQAVKSRINAAWMKWRESTGILCDRPCSRTFKGKVYRGVCGKAHDALRQWACGWRRLDRVRNEDVRTAMQTALVQLKMREQRLRWFGYVLRRPQSHPIREATEFEAQGKRPRGAPKRRWRDVIKKDLVEAKVTTEDAVDRMKWGRLTRD</sequence>
<dbReference type="Gene3D" id="3.30.70.270">
    <property type="match status" value="1"/>
</dbReference>
<accession>A0A7I4XX17</accession>
<dbReference type="InterPro" id="IPR043128">
    <property type="entry name" value="Rev_trsase/Diguanyl_cyclase"/>
</dbReference>
<dbReference type="Pfam" id="PF00078">
    <property type="entry name" value="RVT_1"/>
    <property type="match status" value="1"/>
</dbReference>
<feature type="compositionally biased region" description="Basic and acidic residues" evidence="1">
    <location>
        <begin position="11"/>
        <end position="21"/>
    </location>
</feature>
<dbReference type="PANTHER" id="PTHR47027:SF20">
    <property type="entry name" value="REVERSE TRANSCRIPTASE-LIKE PROTEIN WITH RNA-DIRECTED DNA POLYMERASE DOMAIN"/>
    <property type="match status" value="1"/>
</dbReference>
<evidence type="ECO:0000313" key="4">
    <source>
        <dbReference type="WBParaSite" id="HCON_00015160-00001"/>
    </source>
</evidence>
<keyword evidence="3" id="KW-1185">Reference proteome</keyword>
<dbReference type="OMA" id="WRAINTS"/>
<feature type="compositionally biased region" description="Low complexity" evidence="1">
    <location>
        <begin position="1"/>
        <end position="10"/>
    </location>
</feature>
<evidence type="ECO:0000259" key="2">
    <source>
        <dbReference type="PROSITE" id="PS50878"/>
    </source>
</evidence>